<feature type="domain" description="Glycosyl transferase family 1" evidence="2">
    <location>
        <begin position="217"/>
        <end position="381"/>
    </location>
</feature>
<organism evidence="4 5">
    <name type="scientific">Rubripirellula lacrimiformis</name>
    <dbReference type="NCBI Taxonomy" id="1930273"/>
    <lineage>
        <taxon>Bacteria</taxon>
        <taxon>Pseudomonadati</taxon>
        <taxon>Planctomycetota</taxon>
        <taxon>Planctomycetia</taxon>
        <taxon>Pirellulales</taxon>
        <taxon>Pirellulaceae</taxon>
        <taxon>Rubripirellula</taxon>
    </lineage>
</organism>
<evidence type="ECO:0000259" key="2">
    <source>
        <dbReference type="Pfam" id="PF00534"/>
    </source>
</evidence>
<dbReference type="PANTHER" id="PTHR45947:SF3">
    <property type="entry name" value="SULFOQUINOVOSYL TRANSFERASE SQD2"/>
    <property type="match status" value="1"/>
</dbReference>
<gene>
    <name evidence="4" type="primary">kanE_3</name>
    <name evidence="4" type="ORF">K227x_46820</name>
</gene>
<feature type="domain" description="Glycosyltransferase subfamily 4-like N-terminal" evidence="3">
    <location>
        <begin position="17"/>
        <end position="205"/>
    </location>
</feature>
<dbReference type="InterPro" id="IPR050194">
    <property type="entry name" value="Glycosyltransferase_grp1"/>
</dbReference>
<reference evidence="4 5" key="1">
    <citation type="submission" date="2019-02" db="EMBL/GenBank/DDBJ databases">
        <title>Deep-cultivation of Planctomycetes and their phenomic and genomic characterization uncovers novel biology.</title>
        <authorList>
            <person name="Wiegand S."/>
            <person name="Jogler M."/>
            <person name="Boedeker C."/>
            <person name="Pinto D."/>
            <person name="Vollmers J."/>
            <person name="Rivas-Marin E."/>
            <person name="Kohn T."/>
            <person name="Peeters S.H."/>
            <person name="Heuer A."/>
            <person name="Rast P."/>
            <person name="Oberbeckmann S."/>
            <person name="Bunk B."/>
            <person name="Jeske O."/>
            <person name="Meyerdierks A."/>
            <person name="Storesund J.E."/>
            <person name="Kallscheuer N."/>
            <person name="Luecker S."/>
            <person name="Lage O.M."/>
            <person name="Pohl T."/>
            <person name="Merkel B.J."/>
            <person name="Hornburger P."/>
            <person name="Mueller R.-W."/>
            <person name="Bruemmer F."/>
            <person name="Labrenz M."/>
            <person name="Spormann A.M."/>
            <person name="Op den Camp H."/>
            <person name="Overmann J."/>
            <person name="Amann R."/>
            <person name="Jetten M.S.M."/>
            <person name="Mascher T."/>
            <person name="Medema M.H."/>
            <person name="Devos D.P."/>
            <person name="Kaster A.-K."/>
            <person name="Ovreas L."/>
            <person name="Rohde M."/>
            <person name="Galperin M.Y."/>
            <person name="Jogler C."/>
        </authorList>
    </citation>
    <scope>NUCLEOTIDE SEQUENCE [LARGE SCALE GENOMIC DNA]</scope>
    <source>
        <strain evidence="4 5">K22_7</strain>
    </source>
</reference>
<evidence type="ECO:0000313" key="4">
    <source>
        <dbReference type="EMBL" id="QDT06273.1"/>
    </source>
</evidence>
<proteinExistence type="predicted"/>
<feature type="compositionally biased region" description="Polar residues" evidence="1">
    <location>
        <begin position="53"/>
        <end position="71"/>
    </location>
</feature>
<feature type="region of interest" description="Disordered" evidence="1">
    <location>
        <begin position="40"/>
        <end position="71"/>
    </location>
</feature>
<dbReference type="RefSeq" id="WP_145172805.1">
    <property type="nucleotide sequence ID" value="NZ_CP036525.1"/>
</dbReference>
<dbReference type="Proteomes" id="UP000318538">
    <property type="component" value="Chromosome"/>
</dbReference>
<dbReference type="Gene3D" id="3.40.50.2000">
    <property type="entry name" value="Glycogen Phosphorylase B"/>
    <property type="match status" value="2"/>
</dbReference>
<dbReference type="PANTHER" id="PTHR45947">
    <property type="entry name" value="SULFOQUINOVOSYL TRANSFERASE SQD2"/>
    <property type="match status" value="1"/>
</dbReference>
<name>A0A517NGS8_9BACT</name>
<dbReference type="GO" id="GO:0016757">
    <property type="term" value="F:glycosyltransferase activity"/>
    <property type="evidence" value="ECO:0007669"/>
    <property type="project" value="UniProtKB-KW"/>
</dbReference>
<dbReference type="CDD" id="cd03801">
    <property type="entry name" value="GT4_PimA-like"/>
    <property type="match status" value="1"/>
</dbReference>
<dbReference type="OrthoDB" id="9811902at2"/>
<dbReference type="KEGG" id="rlc:K227x_46820"/>
<evidence type="ECO:0000313" key="5">
    <source>
        <dbReference type="Proteomes" id="UP000318538"/>
    </source>
</evidence>
<dbReference type="EC" id="2.4.1.301" evidence="4"/>
<dbReference type="EMBL" id="CP036525">
    <property type="protein sequence ID" value="QDT06273.1"/>
    <property type="molecule type" value="Genomic_DNA"/>
</dbReference>
<dbReference type="InterPro" id="IPR001296">
    <property type="entry name" value="Glyco_trans_1"/>
</dbReference>
<dbReference type="Pfam" id="PF13439">
    <property type="entry name" value="Glyco_transf_4"/>
    <property type="match status" value="1"/>
</dbReference>
<protein>
    <submittedName>
        <fullName evidence="4">Alpha-D-kanosaminyltransferase</fullName>
        <ecNumber evidence="4">2.4.1.301</ecNumber>
    </submittedName>
</protein>
<dbReference type="Pfam" id="PF00534">
    <property type="entry name" value="Glycos_transf_1"/>
    <property type="match status" value="1"/>
</dbReference>
<evidence type="ECO:0000259" key="3">
    <source>
        <dbReference type="Pfam" id="PF13439"/>
    </source>
</evidence>
<dbReference type="SUPFAM" id="SSF53756">
    <property type="entry name" value="UDP-Glycosyltransferase/glycogen phosphorylase"/>
    <property type="match status" value="1"/>
</dbReference>
<keyword evidence="5" id="KW-1185">Reference proteome</keyword>
<accession>A0A517NGS8</accession>
<dbReference type="AlphaFoldDB" id="A0A517NGS8"/>
<evidence type="ECO:0000256" key="1">
    <source>
        <dbReference type="SAM" id="MobiDB-lite"/>
    </source>
</evidence>
<keyword evidence="4" id="KW-0808">Transferase</keyword>
<keyword evidence="4" id="KW-0328">Glycosyltransferase</keyword>
<sequence length="411" mass="45472">MRILYHHRTLGDGAEGIHIREMVAAFRELGHEVRVVALVGETPSRQPERETTSETAQQISSQPTDRSQQRWSGVSRWLPGVAYEIAELGYNVFAKRRLRTAVAQFQPDFIYDRYNSFSSAAVDVGRGMGVPVCLEVNAPVALERTMQSEKRRLRMDQLAIRYERSICCAADRVVAVSTPLKQFLVDERGVPADRILVLPNGADPDKFHPKCCGAEVRRSLGLVDKTVIGFLGILRNWHGIDLLIDAFGQLAKTDSSIHLLIIGDGPIQHDLEAIVADKHLENRVTFTGRVVHAAIQSHLAAMDITASPMATFYASPMKILESMAMGIPTVAANTANIRDVIEDGIDGVLFAPNDAGSLAKAIASLINQPELTAKIKHYARRKIETDRNWVSIAGEVIDSLKKVVDEDPRRR</sequence>
<dbReference type="InterPro" id="IPR028098">
    <property type="entry name" value="Glyco_trans_4-like_N"/>
</dbReference>